<dbReference type="Pfam" id="PF02518">
    <property type="entry name" value="HATPase_c"/>
    <property type="match status" value="1"/>
</dbReference>
<dbReference type="SMART" id="SM00091">
    <property type="entry name" value="PAS"/>
    <property type="match status" value="2"/>
</dbReference>
<evidence type="ECO:0000256" key="1">
    <source>
        <dbReference type="ARBA" id="ARBA00000085"/>
    </source>
</evidence>
<dbReference type="Proteomes" id="UP000198336">
    <property type="component" value="Unassembled WGS sequence"/>
</dbReference>
<dbReference type="SMART" id="SM00086">
    <property type="entry name" value="PAC"/>
    <property type="match status" value="2"/>
</dbReference>
<dbReference type="InterPro" id="IPR000014">
    <property type="entry name" value="PAS"/>
</dbReference>
<dbReference type="SMART" id="SM00387">
    <property type="entry name" value="HATPase_c"/>
    <property type="match status" value="1"/>
</dbReference>
<dbReference type="PROSITE" id="PS50113">
    <property type="entry name" value="PAC"/>
    <property type="match status" value="1"/>
</dbReference>
<name>A0A226HZ73_9FLAO</name>
<keyword evidence="4" id="KW-0808">Transferase</keyword>
<dbReference type="RefSeq" id="WP_089054782.1">
    <property type="nucleotide sequence ID" value="NZ_MUHA01000020.1"/>
</dbReference>
<evidence type="ECO:0000256" key="4">
    <source>
        <dbReference type="ARBA" id="ARBA00022679"/>
    </source>
</evidence>
<feature type="domain" description="PAS" evidence="7">
    <location>
        <begin position="14"/>
        <end position="91"/>
    </location>
</feature>
<dbReference type="PROSITE" id="PS50109">
    <property type="entry name" value="HIS_KIN"/>
    <property type="match status" value="1"/>
</dbReference>
<dbReference type="InterPro" id="IPR052162">
    <property type="entry name" value="Sensor_kinase/Photoreceptor"/>
</dbReference>
<dbReference type="EMBL" id="MUHA01000020">
    <property type="protein sequence ID" value="OXA98801.1"/>
    <property type="molecule type" value="Genomic_DNA"/>
</dbReference>
<evidence type="ECO:0000259" key="6">
    <source>
        <dbReference type="PROSITE" id="PS50109"/>
    </source>
</evidence>
<dbReference type="InterPro" id="IPR004358">
    <property type="entry name" value="Sig_transdc_His_kin-like_C"/>
</dbReference>
<feature type="domain" description="Histidine kinase" evidence="6">
    <location>
        <begin position="293"/>
        <end position="504"/>
    </location>
</feature>
<feature type="domain" description="PAS" evidence="7">
    <location>
        <begin position="146"/>
        <end position="218"/>
    </location>
</feature>
<dbReference type="InterPro" id="IPR001610">
    <property type="entry name" value="PAC"/>
</dbReference>
<dbReference type="AlphaFoldDB" id="A0A226HZ73"/>
<dbReference type="InterPro" id="IPR036890">
    <property type="entry name" value="HATPase_C_sf"/>
</dbReference>
<dbReference type="SUPFAM" id="SSF55785">
    <property type="entry name" value="PYP-like sensor domain (PAS domain)"/>
    <property type="match status" value="2"/>
</dbReference>
<feature type="domain" description="PAC" evidence="8">
    <location>
        <begin position="222"/>
        <end position="275"/>
    </location>
</feature>
<keyword evidence="3" id="KW-0597">Phosphoprotein</keyword>
<proteinExistence type="predicted"/>
<organism evidence="9 10">
    <name type="scientific">Flavobacterium oncorhynchi</name>
    <dbReference type="NCBI Taxonomy" id="728056"/>
    <lineage>
        <taxon>Bacteria</taxon>
        <taxon>Pseudomonadati</taxon>
        <taxon>Bacteroidota</taxon>
        <taxon>Flavobacteriia</taxon>
        <taxon>Flavobacteriales</taxon>
        <taxon>Flavobacteriaceae</taxon>
        <taxon>Flavobacterium</taxon>
    </lineage>
</organism>
<accession>A0A226HZ73</accession>
<gene>
    <name evidence="9" type="ORF">B0A75_13340</name>
</gene>
<dbReference type="GO" id="GO:0004673">
    <property type="term" value="F:protein histidine kinase activity"/>
    <property type="evidence" value="ECO:0007669"/>
    <property type="project" value="UniProtKB-EC"/>
</dbReference>
<evidence type="ECO:0000313" key="9">
    <source>
        <dbReference type="EMBL" id="OXA98801.1"/>
    </source>
</evidence>
<evidence type="ECO:0000259" key="8">
    <source>
        <dbReference type="PROSITE" id="PS50113"/>
    </source>
</evidence>
<dbReference type="SUPFAM" id="SSF55874">
    <property type="entry name" value="ATPase domain of HSP90 chaperone/DNA topoisomerase II/histidine kinase"/>
    <property type="match status" value="1"/>
</dbReference>
<dbReference type="Gene3D" id="3.30.450.20">
    <property type="entry name" value="PAS domain"/>
    <property type="match status" value="2"/>
</dbReference>
<evidence type="ECO:0000313" key="10">
    <source>
        <dbReference type="Proteomes" id="UP000198336"/>
    </source>
</evidence>
<comment type="catalytic activity">
    <reaction evidence="1">
        <text>ATP + protein L-histidine = ADP + protein N-phospho-L-histidine.</text>
        <dbReference type="EC" id="2.7.13.3"/>
    </reaction>
</comment>
<evidence type="ECO:0000256" key="2">
    <source>
        <dbReference type="ARBA" id="ARBA00012438"/>
    </source>
</evidence>
<evidence type="ECO:0000256" key="3">
    <source>
        <dbReference type="ARBA" id="ARBA00022553"/>
    </source>
</evidence>
<dbReference type="InterPro" id="IPR005467">
    <property type="entry name" value="His_kinase_dom"/>
</dbReference>
<comment type="caution">
    <text evidence="9">The sequence shown here is derived from an EMBL/GenBank/DDBJ whole genome shotgun (WGS) entry which is preliminary data.</text>
</comment>
<dbReference type="PROSITE" id="PS50112">
    <property type="entry name" value="PAS"/>
    <property type="match status" value="2"/>
</dbReference>
<reference evidence="9 10" key="1">
    <citation type="submission" date="2016-11" db="EMBL/GenBank/DDBJ databases">
        <title>Whole genomes of Flavobacteriaceae.</title>
        <authorList>
            <person name="Stine C."/>
            <person name="Li C."/>
            <person name="Tadesse D."/>
        </authorList>
    </citation>
    <scope>NUCLEOTIDE SEQUENCE [LARGE SCALE GENOMIC DNA]</scope>
    <source>
        <strain evidence="9 10">CCUG 59446</strain>
    </source>
</reference>
<dbReference type="Pfam" id="PF08447">
    <property type="entry name" value="PAS_3"/>
    <property type="match status" value="2"/>
</dbReference>
<dbReference type="PANTHER" id="PTHR43304">
    <property type="entry name" value="PHYTOCHROME-LIKE PROTEIN CPH1"/>
    <property type="match status" value="1"/>
</dbReference>
<dbReference type="InterPro" id="IPR035965">
    <property type="entry name" value="PAS-like_dom_sf"/>
</dbReference>
<dbReference type="InterPro" id="IPR003594">
    <property type="entry name" value="HATPase_dom"/>
</dbReference>
<evidence type="ECO:0000256" key="5">
    <source>
        <dbReference type="ARBA" id="ARBA00022777"/>
    </source>
</evidence>
<evidence type="ECO:0000259" key="7">
    <source>
        <dbReference type="PROSITE" id="PS50112"/>
    </source>
</evidence>
<dbReference type="CDD" id="cd00130">
    <property type="entry name" value="PAS"/>
    <property type="match status" value="1"/>
</dbReference>
<dbReference type="Gene3D" id="3.30.565.10">
    <property type="entry name" value="Histidine kinase-like ATPase, C-terminal domain"/>
    <property type="match status" value="1"/>
</dbReference>
<dbReference type="PANTHER" id="PTHR43304:SF1">
    <property type="entry name" value="PAC DOMAIN-CONTAINING PROTEIN"/>
    <property type="match status" value="1"/>
</dbReference>
<dbReference type="PRINTS" id="PR00344">
    <property type="entry name" value="BCTRLSENSOR"/>
</dbReference>
<keyword evidence="5 9" id="KW-0418">Kinase</keyword>
<keyword evidence="10" id="KW-1185">Reference proteome</keyword>
<dbReference type="InterPro" id="IPR013655">
    <property type="entry name" value="PAS_fold_3"/>
</dbReference>
<protein>
    <recommendedName>
        <fullName evidence="2">histidine kinase</fullName>
        <ecNumber evidence="2">2.7.13.3</ecNumber>
    </recommendedName>
</protein>
<dbReference type="EC" id="2.7.13.3" evidence="2"/>
<sequence length="504" mass="58757">MEFDFYKARKNKTINELKSKLFDEMEDALFVLTISPQNDCALPFVTDSAYRMFEILPDELVANTMFSVYDRVHKEDRNSVRKSLIDSLKKGKKWNSVFRVQLPMKGLCWFKVSSKKETNSDGTLVLYGRIADVTELKTLETKLEISEERYKFALETSNFGVWNWDMKENTVFYSPQSIRILELESAENMDSPERWNEIIHPEDLEKYYTALHNHFENKTPFYENFHRVLTLNGSYKWILNRGKVIQRDENGKPLKVIGTHTDISSQKRKELELQERMELYSEKNDRLLNFSHIASHNLNSHAGNFKLLLDMIDLEENFAEKRETIKYLRMVSNDLNRTIEDLSQIVNIQNNTEIAVEPLNLNAYLNRVLNIVSAYSHRNNATIINNIPEDAVINFNPAYLESVLQNLCTNAIKYANPDKFLVIEFNFFIENEKKVLTIKDNGLGIDLKKYGHLLFGMYKTFHKHEKANGIGLYITKNQIESMNGRVTVESQVGKGTTFKIIFND</sequence>
<dbReference type="InterPro" id="IPR000700">
    <property type="entry name" value="PAS-assoc_C"/>
</dbReference>
<dbReference type="NCBIfam" id="TIGR00229">
    <property type="entry name" value="sensory_box"/>
    <property type="match status" value="1"/>
</dbReference>